<accession>A0A841PUA6</accession>
<feature type="region of interest" description="Disordered" evidence="1">
    <location>
        <begin position="25"/>
        <end position="67"/>
    </location>
</feature>
<proteinExistence type="predicted"/>
<dbReference type="Gene3D" id="2.40.360.20">
    <property type="match status" value="1"/>
</dbReference>
<organism evidence="3 4">
    <name type="scientific">Salirhabdus euzebyi</name>
    <dbReference type="NCBI Taxonomy" id="394506"/>
    <lineage>
        <taxon>Bacteria</taxon>
        <taxon>Bacillati</taxon>
        <taxon>Bacillota</taxon>
        <taxon>Bacilli</taxon>
        <taxon>Bacillales</taxon>
        <taxon>Bacillaceae</taxon>
        <taxon>Salirhabdus</taxon>
    </lineage>
</organism>
<feature type="signal peptide" evidence="2">
    <location>
        <begin position="1"/>
        <end position="24"/>
    </location>
</feature>
<feature type="compositionally biased region" description="Acidic residues" evidence="1">
    <location>
        <begin position="37"/>
        <end position="63"/>
    </location>
</feature>
<evidence type="ECO:0000256" key="2">
    <source>
        <dbReference type="SAM" id="SignalP"/>
    </source>
</evidence>
<dbReference type="EMBL" id="JACHGH010000002">
    <property type="protein sequence ID" value="MBB6452577.1"/>
    <property type="molecule type" value="Genomic_DNA"/>
</dbReference>
<dbReference type="PROSITE" id="PS51257">
    <property type="entry name" value="PROKAR_LIPOPROTEIN"/>
    <property type="match status" value="1"/>
</dbReference>
<evidence type="ECO:0000313" key="4">
    <source>
        <dbReference type="Proteomes" id="UP000581688"/>
    </source>
</evidence>
<dbReference type="Proteomes" id="UP000581688">
    <property type="component" value="Unassembled WGS sequence"/>
</dbReference>
<gene>
    <name evidence="3" type="ORF">HNQ94_001022</name>
</gene>
<protein>
    <submittedName>
        <fullName evidence="3">Uncharacterized protein</fullName>
    </submittedName>
</protein>
<dbReference type="RefSeq" id="WP_174494776.1">
    <property type="nucleotide sequence ID" value="NZ_CADDWK010000002.1"/>
</dbReference>
<dbReference type="AlphaFoldDB" id="A0A841PUA6"/>
<name>A0A841PUA6_9BACI</name>
<sequence length="385" mass="44220">MKKVNWFIAIFMFLLILTACSSKDETSTQEITNNDQTETEDEELEDPADNGSEDDSTEEESSLPEELRVSTDPYYFYPEEGYTVSFDYNIVDNEGKVIDAYHNCYCQAVDGYYQSQAGFGDIEDMNMFVTIYREDENGLYRFIPEDNNIIKNWIPEAKNNGSFVPVIKYPITVGETFSDQDKFGDYEMEVLSTSETVETALGTFQNAIKIKETIPSTTTTYYYVKGIGVVKIDAFREVDNENGFEMKAVSYVLTNINKSELEVIEEVETVGPITSEMRQDSIKVYETLFEAFTDMRPLSQEEQQLLTKYEEKYDEKISMRVGIVGEEDKSDVHMYTAVSNMEKAYNRATDSGNFESEVEKFNRESKEASEYLDINFIEVVVTNKD</sequence>
<evidence type="ECO:0000256" key="1">
    <source>
        <dbReference type="SAM" id="MobiDB-lite"/>
    </source>
</evidence>
<reference evidence="3 4" key="1">
    <citation type="submission" date="2020-08" db="EMBL/GenBank/DDBJ databases">
        <title>Genomic Encyclopedia of Type Strains, Phase IV (KMG-IV): sequencing the most valuable type-strain genomes for metagenomic binning, comparative biology and taxonomic classification.</title>
        <authorList>
            <person name="Goeker M."/>
        </authorList>
    </citation>
    <scope>NUCLEOTIDE SEQUENCE [LARGE SCALE GENOMIC DNA]</scope>
    <source>
        <strain evidence="3 4">DSM 19612</strain>
    </source>
</reference>
<comment type="caution">
    <text evidence="3">The sequence shown here is derived from an EMBL/GenBank/DDBJ whole genome shotgun (WGS) entry which is preliminary data.</text>
</comment>
<feature type="chain" id="PRO_5032344661" evidence="2">
    <location>
        <begin position="25"/>
        <end position="385"/>
    </location>
</feature>
<evidence type="ECO:0000313" key="3">
    <source>
        <dbReference type="EMBL" id="MBB6452577.1"/>
    </source>
</evidence>
<keyword evidence="2" id="KW-0732">Signal</keyword>
<keyword evidence="4" id="KW-1185">Reference proteome</keyword>